<dbReference type="Gene3D" id="1.10.10.10">
    <property type="entry name" value="Winged helix-like DNA-binding domain superfamily/Winged helix DNA-binding domain"/>
    <property type="match status" value="1"/>
</dbReference>
<reference evidence="4" key="1">
    <citation type="submission" date="2016-10" db="EMBL/GenBank/DDBJ databases">
        <authorList>
            <person name="de Groot N.N."/>
        </authorList>
    </citation>
    <scope>NUCLEOTIDE SEQUENCE</scope>
</reference>
<dbReference type="PANTHER" id="PTHR43228">
    <property type="entry name" value="TWO-COMPONENT RESPONSE REGULATOR"/>
    <property type="match status" value="1"/>
</dbReference>
<dbReference type="Gene3D" id="3.40.50.2300">
    <property type="match status" value="1"/>
</dbReference>
<dbReference type="CDD" id="cd17536">
    <property type="entry name" value="REC_YesN-like"/>
    <property type="match status" value="1"/>
</dbReference>
<dbReference type="InterPro" id="IPR036388">
    <property type="entry name" value="WH-like_DNA-bd_sf"/>
</dbReference>
<dbReference type="InterPro" id="IPR016032">
    <property type="entry name" value="Sig_transdc_resp-reg_C-effctor"/>
</dbReference>
<organism evidence="4">
    <name type="scientific">hydrothermal vent metagenome</name>
    <dbReference type="NCBI Taxonomy" id="652676"/>
    <lineage>
        <taxon>unclassified sequences</taxon>
        <taxon>metagenomes</taxon>
        <taxon>ecological metagenomes</taxon>
    </lineage>
</organism>
<dbReference type="GO" id="GO:0000160">
    <property type="term" value="P:phosphorelay signal transduction system"/>
    <property type="evidence" value="ECO:0007669"/>
    <property type="project" value="InterPro"/>
</dbReference>
<feature type="domain" description="OmpR/PhoB-type" evidence="3">
    <location>
        <begin position="149"/>
        <end position="244"/>
    </location>
</feature>
<dbReference type="SUPFAM" id="SSF46894">
    <property type="entry name" value="C-terminal effector domain of the bipartite response regulators"/>
    <property type="match status" value="1"/>
</dbReference>
<dbReference type="InterPro" id="IPR011006">
    <property type="entry name" value="CheY-like_superfamily"/>
</dbReference>
<evidence type="ECO:0000313" key="4">
    <source>
        <dbReference type="EMBL" id="SFV52435.1"/>
    </source>
</evidence>
<dbReference type="GO" id="GO:0006355">
    <property type="term" value="P:regulation of DNA-templated transcription"/>
    <property type="evidence" value="ECO:0007669"/>
    <property type="project" value="InterPro"/>
</dbReference>
<evidence type="ECO:0000259" key="3">
    <source>
        <dbReference type="PROSITE" id="PS51755"/>
    </source>
</evidence>
<dbReference type="PANTHER" id="PTHR43228:SF1">
    <property type="entry name" value="TWO-COMPONENT RESPONSE REGULATOR ARR22"/>
    <property type="match status" value="1"/>
</dbReference>
<dbReference type="AlphaFoldDB" id="A0A1W1BG19"/>
<dbReference type="SUPFAM" id="SSF52172">
    <property type="entry name" value="CheY-like"/>
    <property type="match status" value="1"/>
</dbReference>
<dbReference type="InterPro" id="IPR052048">
    <property type="entry name" value="ST_Response_Regulator"/>
</dbReference>
<protein>
    <submittedName>
        <fullName evidence="4">Two component transcriptional regulator, winged helix family</fullName>
    </submittedName>
</protein>
<dbReference type="SMART" id="SM00448">
    <property type="entry name" value="REC"/>
    <property type="match status" value="1"/>
</dbReference>
<dbReference type="InterPro" id="IPR001789">
    <property type="entry name" value="Sig_transdc_resp-reg_receiver"/>
</dbReference>
<accession>A0A1W1BG19</accession>
<evidence type="ECO:0000259" key="2">
    <source>
        <dbReference type="PROSITE" id="PS50110"/>
    </source>
</evidence>
<evidence type="ECO:0000256" key="1">
    <source>
        <dbReference type="ARBA" id="ARBA00023125"/>
    </source>
</evidence>
<dbReference type="EMBL" id="FPHC01000026">
    <property type="protein sequence ID" value="SFV52435.1"/>
    <property type="molecule type" value="Genomic_DNA"/>
</dbReference>
<dbReference type="InterPro" id="IPR001867">
    <property type="entry name" value="OmpR/PhoB-type_DNA-bd"/>
</dbReference>
<dbReference type="PROSITE" id="PS51755">
    <property type="entry name" value="OMPR_PHOB"/>
    <property type="match status" value="1"/>
</dbReference>
<gene>
    <name evidence="4" type="ORF">MNB_SV-6-163</name>
</gene>
<name>A0A1W1BG19_9ZZZZ</name>
<dbReference type="Pfam" id="PF00072">
    <property type="entry name" value="Response_reg"/>
    <property type="match status" value="1"/>
</dbReference>
<sequence length="248" mass="29240">MIDLKKLLTQTQKLSILIVEDYKPLLEEMRNILSDYFLLVDTASNGREALELYREYHDKCGEYYDIIISDIEMPLMDGIELTRELREINKEQKIIILSAYTDSRYLLSLINLSISQFIPKPIESDTLFEAIYRLTKEISVTDSTQKSSEAIVDLGEEYIWCRDELLLKHQDKVVKLSRSLSLLMQLLVEKNHSICTNEYIVRHFYEHDIYMGEDNIRNLIYRLRRILPKDTIESHYGIGYKITPMNNT</sequence>
<dbReference type="SMART" id="SM00862">
    <property type="entry name" value="Trans_reg_C"/>
    <property type="match status" value="1"/>
</dbReference>
<keyword evidence="1" id="KW-0238">DNA-binding</keyword>
<dbReference type="Pfam" id="PF00486">
    <property type="entry name" value="Trans_reg_C"/>
    <property type="match status" value="1"/>
</dbReference>
<proteinExistence type="predicted"/>
<dbReference type="GO" id="GO:0003677">
    <property type="term" value="F:DNA binding"/>
    <property type="evidence" value="ECO:0007669"/>
    <property type="project" value="UniProtKB-KW"/>
</dbReference>
<dbReference type="PROSITE" id="PS50110">
    <property type="entry name" value="RESPONSE_REGULATORY"/>
    <property type="match status" value="1"/>
</dbReference>
<feature type="domain" description="Response regulatory" evidence="2">
    <location>
        <begin position="15"/>
        <end position="135"/>
    </location>
</feature>